<dbReference type="InterPro" id="IPR052716">
    <property type="entry name" value="MOSC_domain"/>
</dbReference>
<organism evidence="2 3">
    <name type="scientific">Bacterioplanes sanyensis</name>
    <dbReference type="NCBI Taxonomy" id="1249553"/>
    <lineage>
        <taxon>Bacteria</taxon>
        <taxon>Pseudomonadati</taxon>
        <taxon>Pseudomonadota</taxon>
        <taxon>Gammaproteobacteria</taxon>
        <taxon>Oceanospirillales</taxon>
        <taxon>Oceanospirillaceae</taxon>
        <taxon>Bacterioplanes</taxon>
    </lineage>
</organism>
<protein>
    <submittedName>
        <fullName evidence="2">MOSC domain-containing protein</fullName>
    </submittedName>
</protein>
<dbReference type="KEGG" id="bsan:CHH28_02270"/>
<reference evidence="2 3" key="1">
    <citation type="submission" date="2017-07" db="EMBL/GenBank/DDBJ databases">
        <title>Annotated genome sequence of Bacterioplanes sanyensis isolated from Red Sea.</title>
        <authorList>
            <person name="Rehman Z.U."/>
        </authorList>
    </citation>
    <scope>NUCLEOTIDE SEQUENCE [LARGE SCALE GENOMIC DNA]</scope>
    <source>
        <strain evidence="2 3">NV9</strain>
    </source>
</reference>
<dbReference type="InterPro" id="IPR011037">
    <property type="entry name" value="Pyrv_Knase-like_insert_dom_sf"/>
</dbReference>
<dbReference type="PANTHER" id="PTHR36930">
    <property type="entry name" value="METAL-SULFUR CLUSTER BIOSYNTHESIS PROTEINS YUAD-RELATED"/>
    <property type="match status" value="1"/>
</dbReference>
<feature type="domain" description="MOSC" evidence="1">
    <location>
        <begin position="18"/>
        <end position="167"/>
    </location>
</feature>
<dbReference type="OrthoDB" id="1550913at2"/>
<dbReference type="EMBL" id="CP022530">
    <property type="protein sequence ID" value="ASP37570.1"/>
    <property type="molecule type" value="Genomic_DNA"/>
</dbReference>
<dbReference type="Proteomes" id="UP000202440">
    <property type="component" value="Chromosome"/>
</dbReference>
<dbReference type="SUPFAM" id="SSF50800">
    <property type="entry name" value="PK beta-barrel domain-like"/>
    <property type="match status" value="1"/>
</dbReference>
<evidence type="ECO:0000313" key="3">
    <source>
        <dbReference type="Proteomes" id="UP000202440"/>
    </source>
</evidence>
<sequence length="179" mass="19202">MASVVAVSKSSEHNFSKAPVASIHLLAQQGVEGDAHCGSTVKHRSRVKVDPKQPNLRQVHLIHQELLEQLQQQGFKVAPATLGENITTAGLDLLSLPKDTLLTFPSGAQLQITGLRNPCAQLDNYQAGLTAATLDRDEHGQLIRKAGIMAVVNRGGDVHPGDAISIELPAEPHQPLERV</sequence>
<dbReference type="RefSeq" id="WP_094058786.1">
    <property type="nucleotide sequence ID" value="NZ_CP022530.1"/>
</dbReference>
<dbReference type="AlphaFoldDB" id="A0A222FFM5"/>
<keyword evidence="3" id="KW-1185">Reference proteome</keyword>
<accession>A0A222FFM5</accession>
<dbReference type="InterPro" id="IPR005302">
    <property type="entry name" value="MoCF_Sase_C"/>
</dbReference>
<name>A0A222FFM5_9GAMM</name>
<evidence type="ECO:0000259" key="1">
    <source>
        <dbReference type="PROSITE" id="PS51340"/>
    </source>
</evidence>
<gene>
    <name evidence="2" type="ORF">CHH28_02270</name>
</gene>
<dbReference type="PANTHER" id="PTHR36930:SF1">
    <property type="entry name" value="MOSC DOMAIN-CONTAINING PROTEIN"/>
    <property type="match status" value="1"/>
</dbReference>
<dbReference type="Gene3D" id="2.40.33.20">
    <property type="entry name" value="PK beta-barrel domain-like"/>
    <property type="match status" value="1"/>
</dbReference>
<dbReference type="Pfam" id="PF03473">
    <property type="entry name" value="MOSC"/>
    <property type="match status" value="1"/>
</dbReference>
<dbReference type="GO" id="GO:0030151">
    <property type="term" value="F:molybdenum ion binding"/>
    <property type="evidence" value="ECO:0007669"/>
    <property type="project" value="InterPro"/>
</dbReference>
<dbReference type="PROSITE" id="PS51340">
    <property type="entry name" value="MOSC"/>
    <property type="match status" value="1"/>
</dbReference>
<evidence type="ECO:0000313" key="2">
    <source>
        <dbReference type="EMBL" id="ASP37570.1"/>
    </source>
</evidence>
<proteinExistence type="predicted"/>
<dbReference type="GO" id="GO:0003824">
    <property type="term" value="F:catalytic activity"/>
    <property type="evidence" value="ECO:0007669"/>
    <property type="project" value="InterPro"/>
</dbReference>
<dbReference type="GO" id="GO:0030170">
    <property type="term" value="F:pyridoxal phosphate binding"/>
    <property type="evidence" value="ECO:0007669"/>
    <property type="project" value="InterPro"/>
</dbReference>